<reference evidence="1 2" key="1">
    <citation type="submission" date="2018-06" db="EMBL/GenBank/DDBJ databases">
        <title>Comparative genomics reveals the genomic features of Rhizophagus irregularis, R. cerebriforme, R. diaphanum and Gigaspora rosea, and their symbiotic lifestyle signature.</title>
        <authorList>
            <person name="Morin E."/>
            <person name="San Clemente H."/>
            <person name="Chen E.C.H."/>
            <person name="De La Providencia I."/>
            <person name="Hainaut M."/>
            <person name="Kuo A."/>
            <person name="Kohler A."/>
            <person name="Murat C."/>
            <person name="Tang N."/>
            <person name="Roy S."/>
            <person name="Loubradou J."/>
            <person name="Henrissat B."/>
            <person name="Grigoriev I.V."/>
            <person name="Corradi N."/>
            <person name="Roux C."/>
            <person name="Martin F.M."/>
        </authorList>
    </citation>
    <scope>NUCLEOTIDE SEQUENCE [LARGE SCALE GENOMIC DNA]</scope>
    <source>
        <strain evidence="1 2">DAOM 227022</strain>
    </source>
</reference>
<proteinExistence type="predicted"/>
<dbReference type="Proteomes" id="UP000265703">
    <property type="component" value="Unassembled WGS sequence"/>
</dbReference>
<dbReference type="EMBL" id="QKYT01000357">
    <property type="protein sequence ID" value="RIA86548.1"/>
    <property type="molecule type" value="Genomic_DNA"/>
</dbReference>
<evidence type="ECO:0000313" key="1">
    <source>
        <dbReference type="EMBL" id="RIA86548.1"/>
    </source>
</evidence>
<dbReference type="AlphaFoldDB" id="A0A397SKK5"/>
<protein>
    <submittedName>
        <fullName evidence="1">Uncharacterized protein</fullName>
    </submittedName>
</protein>
<dbReference type="OrthoDB" id="2305494at2759"/>
<keyword evidence="2" id="KW-1185">Reference proteome</keyword>
<comment type="caution">
    <text evidence="1">The sequence shown here is derived from an EMBL/GenBank/DDBJ whole genome shotgun (WGS) entry which is preliminary data.</text>
</comment>
<sequence length="156" mass="18738">MELSSQSQLQNLQCYLYDKVWWLLNNQKPISERNLEDNNTYINAIFKIKQDAKFYPNIRILSIGLKNNETKTFKLVLKSCQYLESIRIWCGKESLDTFINYSNKNTYELTLRYQSYGNYNYPTRSRPEELESYLISWANRVPQKGLLRGLKFYFVR</sequence>
<evidence type="ECO:0000313" key="2">
    <source>
        <dbReference type="Proteomes" id="UP000265703"/>
    </source>
</evidence>
<accession>A0A397SKK5</accession>
<name>A0A397SKK5_9GLOM</name>
<gene>
    <name evidence="1" type="ORF">C1645_878602</name>
</gene>
<organism evidence="1 2">
    <name type="scientific">Glomus cerebriforme</name>
    <dbReference type="NCBI Taxonomy" id="658196"/>
    <lineage>
        <taxon>Eukaryota</taxon>
        <taxon>Fungi</taxon>
        <taxon>Fungi incertae sedis</taxon>
        <taxon>Mucoromycota</taxon>
        <taxon>Glomeromycotina</taxon>
        <taxon>Glomeromycetes</taxon>
        <taxon>Glomerales</taxon>
        <taxon>Glomeraceae</taxon>
        <taxon>Glomus</taxon>
    </lineage>
</organism>